<name>A0AAE0MWF3_9PEZI</name>
<keyword evidence="3" id="KW-1185">Reference proteome</keyword>
<accession>A0AAE0MWF3</accession>
<dbReference type="RefSeq" id="XP_062685340.1">
    <property type="nucleotide sequence ID" value="XM_062829480.1"/>
</dbReference>
<evidence type="ECO:0000259" key="1">
    <source>
        <dbReference type="Pfam" id="PF06985"/>
    </source>
</evidence>
<protein>
    <submittedName>
        <fullName evidence="2">Heterokaryon incompatibility protein-domain-containing protein</fullName>
    </submittedName>
</protein>
<proteinExistence type="predicted"/>
<dbReference type="PANTHER" id="PTHR33112">
    <property type="entry name" value="DOMAIN PROTEIN, PUTATIVE-RELATED"/>
    <property type="match status" value="1"/>
</dbReference>
<dbReference type="PANTHER" id="PTHR33112:SF1">
    <property type="entry name" value="HETEROKARYON INCOMPATIBILITY DOMAIN-CONTAINING PROTEIN"/>
    <property type="match status" value="1"/>
</dbReference>
<gene>
    <name evidence="2" type="ORF">B0H65DRAFT_547026</name>
</gene>
<dbReference type="AlphaFoldDB" id="A0AAE0MWF3"/>
<evidence type="ECO:0000313" key="2">
    <source>
        <dbReference type="EMBL" id="KAK3352045.1"/>
    </source>
</evidence>
<dbReference type="Pfam" id="PF06985">
    <property type="entry name" value="HET"/>
    <property type="match status" value="1"/>
</dbReference>
<dbReference type="Proteomes" id="UP001278500">
    <property type="component" value="Unassembled WGS sequence"/>
</dbReference>
<sequence length="818" mass="93995">MTWIRHLRSEELKVLDQEVLEIPDSSFSSTKASKVRLESRSWKRFTAAARAANCLRNAFRTRQQKAEDLGLCRECQQIKLHSIFEPNKGIKAQSWRTLNLLAYLDFHTLRPCWEPKKTWRVSMKNRDTCPLCAFFAVCASRMGFPVEMFSNNGYIEPGIRRITGVTNFACGDPNADSGFFDVKVLELRVCPDGHERSPWISKLHRNWSETHYILPFLDRDDDEGPSDRVDYEVIKQWLSFCETEHSTCIDIPSFPLSDTIAGLCLIDCHTRKIVPAVGLGKPQYVTLSYVWGTSGATSMTTPTLPEGDELPKIVSDAMIVTLNLGYKYLWVDRYCIPQDDPYAKQIQIHNMGSIYSLSILTIIGAAGEDAEYGLPGVSSPPRVPQLWTTIPCDGGNNKMPLIYFNPPDTEIRTAKWHSRGWTYQEGLLSKRRLVFSDRHVYFQCQEMHTTGELNFDGRKWGYQKPRWKRHHLARRYEVGKFISKKEAVFPYPWDWDWESSLWERVGEFMNRTLSHDMDGLDAMKGIIQTYREQSPLRFVWGLPYRGLEHPRVPESHKEVEYRPSPPAGIFFEIDTHPAVSICEVLGSLFWKDEWLAKAGHAARSSTEVSPRRTVLPSWTWAGWKSLPSHEVSVTPGRLMADQGFGTSQIPVSIKFSFKDKELDWIANHSEILKRSETIGKFPDYLSITASVFEADLVRIEVQDRKGNISLAWKYVSPPFLVGKEQDLPPGLFEEVKGSCVSLLGLYFYSRSFPRSTKFLDFHFLLLQTVGEDDHGPLYERVTSVFLVELNHLHERRVELPAGPWPPVLDKEVREVRIR</sequence>
<reference evidence="2" key="2">
    <citation type="submission" date="2023-06" db="EMBL/GenBank/DDBJ databases">
        <authorList>
            <consortium name="Lawrence Berkeley National Laboratory"/>
            <person name="Haridas S."/>
            <person name="Hensen N."/>
            <person name="Bonometti L."/>
            <person name="Westerberg I."/>
            <person name="Brannstrom I.O."/>
            <person name="Guillou S."/>
            <person name="Cros-Aarteil S."/>
            <person name="Calhoun S."/>
            <person name="Kuo A."/>
            <person name="Mondo S."/>
            <person name="Pangilinan J."/>
            <person name="Riley R."/>
            <person name="Labutti K."/>
            <person name="Andreopoulos B."/>
            <person name="Lipzen A."/>
            <person name="Chen C."/>
            <person name="Yanf M."/>
            <person name="Daum C."/>
            <person name="Ng V."/>
            <person name="Clum A."/>
            <person name="Steindorff A."/>
            <person name="Ohm R."/>
            <person name="Martin F."/>
            <person name="Silar P."/>
            <person name="Natvig D."/>
            <person name="Lalanne C."/>
            <person name="Gautier V."/>
            <person name="Ament-Velasquez S.L."/>
            <person name="Kruys A."/>
            <person name="Hutchinson M.I."/>
            <person name="Powell A.J."/>
            <person name="Barry K."/>
            <person name="Miller A.N."/>
            <person name="Grigoriev I.V."/>
            <person name="Debuchy R."/>
            <person name="Gladieux P."/>
            <person name="Thoren M.H."/>
            <person name="Johannesson H."/>
        </authorList>
    </citation>
    <scope>NUCLEOTIDE SEQUENCE</scope>
    <source>
        <strain evidence="2">CBS 560.94</strain>
    </source>
</reference>
<dbReference type="InterPro" id="IPR010730">
    <property type="entry name" value="HET"/>
</dbReference>
<comment type="caution">
    <text evidence="2">The sequence shown here is derived from an EMBL/GenBank/DDBJ whole genome shotgun (WGS) entry which is preliminary data.</text>
</comment>
<feature type="domain" description="Heterokaryon incompatibility" evidence="1">
    <location>
        <begin position="284"/>
        <end position="425"/>
    </location>
</feature>
<organism evidence="2 3">
    <name type="scientific">Neurospora tetraspora</name>
    <dbReference type="NCBI Taxonomy" id="94610"/>
    <lineage>
        <taxon>Eukaryota</taxon>
        <taxon>Fungi</taxon>
        <taxon>Dikarya</taxon>
        <taxon>Ascomycota</taxon>
        <taxon>Pezizomycotina</taxon>
        <taxon>Sordariomycetes</taxon>
        <taxon>Sordariomycetidae</taxon>
        <taxon>Sordariales</taxon>
        <taxon>Sordariaceae</taxon>
        <taxon>Neurospora</taxon>
    </lineage>
</organism>
<evidence type="ECO:0000313" key="3">
    <source>
        <dbReference type="Proteomes" id="UP001278500"/>
    </source>
</evidence>
<reference evidence="2" key="1">
    <citation type="journal article" date="2023" name="Mol. Phylogenet. Evol.">
        <title>Genome-scale phylogeny and comparative genomics of the fungal order Sordariales.</title>
        <authorList>
            <person name="Hensen N."/>
            <person name="Bonometti L."/>
            <person name="Westerberg I."/>
            <person name="Brannstrom I.O."/>
            <person name="Guillou S."/>
            <person name="Cros-Aarteil S."/>
            <person name="Calhoun S."/>
            <person name="Haridas S."/>
            <person name="Kuo A."/>
            <person name="Mondo S."/>
            <person name="Pangilinan J."/>
            <person name="Riley R."/>
            <person name="LaButti K."/>
            <person name="Andreopoulos B."/>
            <person name="Lipzen A."/>
            <person name="Chen C."/>
            <person name="Yan M."/>
            <person name="Daum C."/>
            <person name="Ng V."/>
            <person name="Clum A."/>
            <person name="Steindorff A."/>
            <person name="Ohm R.A."/>
            <person name="Martin F."/>
            <person name="Silar P."/>
            <person name="Natvig D.O."/>
            <person name="Lalanne C."/>
            <person name="Gautier V."/>
            <person name="Ament-Velasquez S.L."/>
            <person name="Kruys A."/>
            <person name="Hutchinson M.I."/>
            <person name="Powell A.J."/>
            <person name="Barry K."/>
            <person name="Miller A.N."/>
            <person name="Grigoriev I.V."/>
            <person name="Debuchy R."/>
            <person name="Gladieux P."/>
            <person name="Hiltunen Thoren M."/>
            <person name="Johannesson H."/>
        </authorList>
    </citation>
    <scope>NUCLEOTIDE SEQUENCE</scope>
    <source>
        <strain evidence="2">CBS 560.94</strain>
    </source>
</reference>
<dbReference type="EMBL" id="JAUEPP010000002">
    <property type="protein sequence ID" value="KAK3352045.1"/>
    <property type="molecule type" value="Genomic_DNA"/>
</dbReference>
<dbReference type="GeneID" id="87866634"/>